<dbReference type="PANTHER" id="PTHR43155:SF2">
    <property type="entry name" value="CYCLIC DI-GMP PHOSPHODIESTERASE PA4108"/>
    <property type="match status" value="1"/>
</dbReference>
<dbReference type="EC" id="3.1.4.52" evidence="2"/>
<dbReference type="CDD" id="cd00077">
    <property type="entry name" value="HDc"/>
    <property type="match status" value="1"/>
</dbReference>
<accession>A0A1J5NBK8</accession>
<dbReference type="OrthoDB" id="9776628at2"/>
<dbReference type="Pfam" id="PF13487">
    <property type="entry name" value="HD_5"/>
    <property type="match status" value="1"/>
</dbReference>
<dbReference type="GO" id="GO:0071111">
    <property type="term" value="F:cyclic-guanylate-specific phosphodiesterase activity"/>
    <property type="evidence" value="ECO:0007669"/>
    <property type="project" value="UniProtKB-EC"/>
</dbReference>
<dbReference type="PROSITE" id="PS51832">
    <property type="entry name" value="HD_GYP"/>
    <property type="match status" value="1"/>
</dbReference>
<name>A0A1J5NBK8_9BACT</name>
<reference evidence="2 3" key="1">
    <citation type="submission" date="2015-09" db="EMBL/GenBank/DDBJ databases">
        <title>Genome of Desulfovibrio dechloracetivorans BerOc1, a mercury methylating strain isolated from highly hydrocarbons and metals contaminated coastal sediments.</title>
        <authorList>
            <person name="Goni Urriza M."/>
            <person name="Gassie C."/>
            <person name="Bouchez O."/>
            <person name="Klopp C."/>
            <person name="Ranchou-Peyruse A."/>
            <person name="Remy G."/>
        </authorList>
    </citation>
    <scope>NUCLEOTIDE SEQUENCE [LARGE SCALE GENOMIC DNA]</scope>
    <source>
        <strain evidence="2 3">BerOc1</strain>
    </source>
</reference>
<dbReference type="RefSeq" id="WP_071544291.1">
    <property type="nucleotide sequence ID" value="NZ_LKAQ01000001.1"/>
</dbReference>
<keyword evidence="2" id="KW-0378">Hydrolase</keyword>
<dbReference type="PANTHER" id="PTHR43155">
    <property type="entry name" value="CYCLIC DI-GMP PHOSPHODIESTERASE PA4108-RELATED"/>
    <property type="match status" value="1"/>
</dbReference>
<sequence>MAQLTKAEYFPISPLILRPDFKVPFDIFLRHDDSYVLFNASGRTLTKAKRKELALAGIVTIYLDKRSRKLYHSYIQANLIDLLEDESISLAERAQAWTNAASALSQELFETNLPGPAFKKRYVRFQELIHSSTSFLKSPAPLKNLARFIGKGYGTYHHGISTMVYAVNLMQEYKFEDEDVLACGMGALLHDIGQVGMDEELLNADPETMGPAEFQAYAMHPLIGVRVCANFDLPVIATNCILFHHERVDGKGYPTQATGEEIPLPTRVVALCNRYDGLTRNRPYSRAIKPFDALKALTDDKGLVEPDMIKRFIKLLSRAEIV</sequence>
<dbReference type="Proteomes" id="UP000181901">
    <property type="component" value="Unassembled WGS sequence"/>
</dbReference>
<organism evidence="2 3">
    <name type="scientific">Pseudodesulfovibrio hydrargyri</name>
    <dbReference type="NCBI Taxonomy" id="2125990"/>
    <lineage>
        <taxon>Bacteria</taxon>
        <taxon>Pseudomonadati</taxon>
        <taxon>Thermodesulfobacteriota</taxon>
        <taxon>Desulfovibrionia</taxon>
        <taxon>Desulfovibrionales</taxon>
        <taxon>Desulfovibrionaceae</taxon>
    </lineage>
</organism>
<comment type="caution">
    <text evidence="2">The sequence shown here is derived from an EMBL/GenBank/DDBJ whole genome shotgun (WGS) entry which is preliminary data.</text>
</comment>
<dbReference type="SMART" id="SM00471">
    <property type="entry name" value="HDc"/>
    <property type="match status" value="1"/>
</dbReference>
<feature type="domain" description="HD-GYP" evidence="1">
    <location>
        <begin position="133"/>
        <end position="322"/>
    </location>
</feature>
<dbReference type="EMBL" id="LKAQ01000001">
    <property type="protein sequence ID" value="OIQ52208.1"/>
    <property type="molecule type" value="Genomic_DNA"/>
</dbReference>
<dbReference type="InterPro" id="IPR003607">
    <property type="entry name" value="HD/PDEase_dom"/>
</dbReference>
<evidence type="ECO:0000313" key="2">
    <source>
        <dbReference type="EMBL" id="OIQ52208.1"/>
    </source>
</evidence>
<dbReference type="InterPro" id="IPR037522">
    <property type="entry name" value="HD_GYP_dom"/>
</dbReference>
<gene>
    <name evidence="2" type="primary">rpfG_1</name>
    <name evidence="2" type="ORF">BerOc1_00682</name>
</gene>
<keyword evidence="3" id="KW-1185">Reference proteome</keyword>
<protein>
    <submittedName>
        <fullName evidence="2">Cyclic di-GMP phosphodiesterase response regulator RpfG</fullName>
        <ecNumber evidence="2">3.1.4.52</ecNumber>
    </submittedName>
</protein>
<dbReference type="SUPFAM" id="SSF109604">
    <property type="entry name" value="HD-domain/PDEase-like"/>
    <property type="match status" value="1"/>
</dbReference>
<proteinExistence type="predicted"/>
<evidence type="ECO:0000313" key="3">
    <source>
        <dbReference type="Proteomes" id="UP000181901"/>
    </source>
</evidence>
<dbReference type="AlphaFoldDB" id="A0A1J5NBK8"/>
<dbReference type="Gene3D" id="1.10.3210.10">
    <property type="entry name" value="Hypothetical protein af1432"/>
    <property type="match status" value="1"/>
</dbReference>
<evidence type="ECO:0000259" key="1">
    <source>
        <dbReference type="PROSITE" id="PS51832"/>
    </source>
</evidence>